<keyword evidence="1" id="KW-1133">Transmembrane helix</keyword>
<reference evidence="5" key="2">
    <citation type="submission" date="2019-12" db="EMBL/GenBank/DDBJ databases">
        <authorList>
            <person name="Hoang T.H.H."/>
            <person name="Okutani A."/>
        </authorList>
    </citation>
    <scope>NUCLEOTIDE SEQUENCE</scope>
    <source>
        <strain evidence="5">QuyetLC</strain>
    </source>
</reference>
<feature type="signal peptide" evidence="2">
    <location>
        <begin position="1"/>
        <end position="25"/>
    </location>
</feature>
<gene>
    <name evidence="5" type="ORF">QuyetLC_24520</name>
</gene>
<reference evidence="5" key="1">
    <citation type="submission" date="2019-12" db="EMBL/GenBank/DDBJ databases">
        <title>Epidemiological and comparative genomic analysis of Bacillus anthracis isolated from northern Vietnam.</title>
        <authorList>
            <person name="Hoang T.T.H."/>
            <person name="Dang D.A."/>
            <person name="Pham M.H."/>
            <person name="Luong M.H."/>
            <person name="Tran N.D."/>
            <person name="Nguyen T.H."/>
            <person name="Nguyen T.T."/>
            <person name="Inoue S."/>
            <person name="Morikawa S."/>
            <person name="Okutani A."/>
        </authorList>
    </citation>
    <scope>NUCLEOTIDE SEQUENCE</scope>
    <source>
        <strain evidence="5">QuyetLC</strain>
    </source>
</reference>
<keyword evidence="2" id="KW-0732">Signal</keyword>
<keyword evidence="1" id="KW-0812">Transmembrane</keyword>
<dbReference type="InterPro" id="IPR021759">
    <property type="entry name" value="WxLIP_HBD"/>
</dbReference>
<evidence type="ECO:0000259" key="4">
    <source>
        <dbReference type="Pfam" id="PF11797"/>
    </source>
</evidence>
<proteinExistence type="predicted"/>
<sequence length="345" mass="37762">MQLKRYVLAIIGILGILVNVNVVQAADNNQSSGSSFVVSGNMPDNQLSDSGYFDLQVTPNAEQTLEVVVTNVTNQAIKVRMTLADATTSNNGSVNYQLNEDVERDSSLTTAFTDMASLEQSDYEIAANSAITVPVKLHVSKDDFKGVVLGGITATEIVEETTENSDTDKATTGVTNVFSYSIAAMLREHDEDIAPELVLNDVAAGQRNYRNYINANLQNTTPRIIKEMSVDATVYDSKGKVAYKASSDQLKMAPNSNFDYGISLEETKFIPGDYSIKMKVIADGVEFNFTKDFTIEATNANQLNKNAVLIDSNGVAWYIYCIIAVLSLTLVTWLIGSKRNINKRR</sequence>
<dbReference type="Pfam" id="PF11797">
    <property type="entry name" value="WxLIP_HBD"/>
    <property type="match status" value="1"/>
</dbReference>
<feature type="domain" description="WxL Interacting Protein host binding" evidence="4">
    <location>
        <begin position="171"/>
        <end position="305"/>
    </location>
</feature>
<evidence type="ECO:0000313" key="5">
    <source>
        <dbReference type="EMBL" id="GEU13459.1"/>
    </source>
</evidence>
<evidence type="ECO:0000256" key="2">
    <source>
        <dbReference type="SAM" id="SignalP"/>
    </source>
</evidence>
<dbReference type="Pfam" id="PF06030">
    <property type="entry name" value="WxLIP_PGBD"/>
    <property type="match status" value="1"/>
</dbReference>
<evidence type="ECO:0000256" key="1">
    <source>
        <dbReference type="SAM" id="Phobius"/>
    </source>
</evidence>
<protein>
    <submittedName>
        <fullName evidence="5">Cell surface protein</fullName>
    </submittedName>
</protein>
<evidence type="ECO:0000259" key="3">
    <source>
        <dbReference type="Pfam" id="PF06030"/>
    </source>
</evidence>
<accession>A0A640MJ48</accession>
<feature type="transmembrane region" description="Helical" evidence="1">
    <location>
        <begin position="315"/>
        <end position="335"/>
    </location>
</feature>
<feature type="domain" description="WxL Interacting Protein peptidoglycan binding" evidence="3">
    <location>
        <begin position="36"/>
        <end position="155"/>
    </location>
</feature>
<dbReference type="AlphaFoldDB" id="A0A640MJ48"/>
<dbReference type="InterPro" id="IPR010317">
    <property type="entry name" value="WxLIP_PGBD"/>
</dbReference>
<keyword evidence="1" id="KW-0472">Membrane</keyword>
<organism evidence="5">
    <name type="scientific">Bacillus anthracis</name>
    <name type="common">anthrax bacterium</name>
    <dbReference type="NCBI Taxonomy" id="1392"/>
    <lineage>
        <taxon>Bacteria</taxon>
        <taxon>Bacillati</taxon>
        <taxon>Bacillota</taxon>
        <taxon>Bacilli</taxon>
        <taxon>Bacillales</taxon>
        <taxon>Bacillaceae</taxon>
        <taxon>Bacillus</taxon>
        <taxon>Bacillus cereus group</taxon>
    </lineage>
</organism>
<dbReference type="EMBL" id="BLEY01000024">
    <property type="protein sequence ID" value="GEU13459.1"/>
    <property type="molecule type" value="Genomic_DNA"/>
</dbReference>
<feature type="chain" id="PRO_5024802559" evidence="2">
    <location>
        <begin position="26"/>
        <end position="345"/>
    </location>
</feature>
<comment type="caution">
    <text evidence="5">The sequence shown here is derived from an EMBL/GenBank/DDBJ whole genome shotgun (WGS) entry which is preliminary data.</text>
</comment>
<name>A0A640MJ48_BACAN</name>